<dbReference type="GeneID" id="3654927"/>
<dbReference type="EMBL" id="AJ890364">
    <property type="protein sequence ID" value="CAI65854.1"/>
    <property type="molecule type" value="Genomic_DNA"/>
</dbReference>
<organismHost>
    <name type="scientific">Emiliania huxleyi</name>
    <name type="common">Coccolithophore</name>
    <name type="synonym">Pontosphaera huxleyi</name>
    <dbReference type="NCBI Taxonomy" id="2903"/>
</organismHost>
<dbReference type="RefSeq" id="YP_294185.1">
    <property type="nucleotide sequence ID" value="NC_007346.1"/>
</dbReference>
<feature type="transmembrane region" description="Helical" evidence="1">
    <location>
        <begin position="184"/>
        <end position="205"/>
    </location>
</feature>
<feature type="transmembrane region" description="Helical" evidence="1">
    <location>
        <begin position="145"/>
        <end position="172"/>
    </location>
</feature>
<dbReference type="KEGG" id="vg:3654927"/>
<keyword evidence="3" id="KW-1185">Reference proteome</keyword>
<dbReference type="Proteomes" id="UP000000863">
    <property type="component" value="Segment"/>
</dbReference>
<evidence type="ECO:0000256" key="1">
    <source>
        <dbReference type="SAM" id="Phobius"/>
    </source>
</evidence>
<feature type="transmembrane region" description="Helical" evidence="1">
    <location>
        <begin position="109"/>
        <end position="125"/>
    </location>
</feature>
<keyword evidence="1" id="KW-0472">Membrane</keyword>
<feature type="transmembrane region" description="Helical" evidence="1">
    <location>
        <begin position="52"/>
        <end position="74"/>
    </location>
</feature>
<name>Q4A252_EHV8U</name>
<gene>
    <name evidence="2" type="ORF">EhV427</name>
</gene>
<organism evidence="2 3">
    <name type="scientific">Emiliania huxleyi virus 86 (isolate United Kingdom/English Channel/1999)</name>
    <name type="common">EhV-86</name>
    <dbReference type="NCBI Taxonomy" id="654925"/>
    <lineage>
        <taxon>Viruses</taxon>
        <taxon>Varidnaviria</taxon>
        <taxon>Bamfordvirae</taxon>
        <taxon>Nucleocytoviricota</taxon>
        <taxon>Megaviricetes</taxon>
        <taxon>Algavirales</taxon>
        <taxon>Phycodnaviridae</taxon>
        <taxon>Coccolithovirus</taxon>
        <taxon>Coccolithovirus huxleyi</taxon>
        <taxon>Emiliania huxleyi virus 86</taxon>
    </lineage>
</organism>
<keyword evidence="1" id="KW-0812">Transmembrane</keyword>
<reference evidence="2 3" key="1">
    <citation type="journal article" date="2005" name="Science">
        <title>Complete genome sequence and lytic phase transcription profile of a Coccolithovirus.</title>
        <authorList>
            <person name="Wilson W.H."/>
            <person name="Schroeder D.C."/>
            <person name="Allen M.J."/>
            <person name="Holden M.T.G."/>
            <person name="Parkhill J."/>
            <person name="Barrell B.G."/>
            <person name="Churcher C."/>
            <person name="Hamlin N."/>
            <person name="Mungall K."/>
            <person name="Norbertczak H."/>
            <person name="Quail M.A."/>
            <person name="Price C."/>
            <person name="Rabbinowitsch E."/>
            <person name="Walker D."/>
            <person name="Craigon M."/>
            <person name="Roy D."/>
            <person name="Ghazal P."/>
        </authorList>
    </citation>
    <scope>NUCLEOTIDE SEQUENCE [LARGE SCALE GENOMIC DNA]</scope>
    <source>
        <strain evidence="3">Isolate United Kingdom/English Channel/1999</strain>
    </source>
</reference>
<evidence type="ECO:0000313" key="2">
    <source>
        <dbReference type="EMBL" id="CAI65854.1"/>
    </source>
</evidence>
<keyword evidence="1" id="KW-1133">Transmembrane helix</keyword>
<protein>
    <submittedName>
        <fullName evidence="2">Putative membrane protein</fullName>
    </submittedName>
</protein>
<proteinExistence type="predicted"/>
<accession>Q4A252</accession>
<feature type="transmembrane region" description="Helical" evidence="1">
    <location>
        <begin position="20"/>
        <end position="40"/>
    </location>
</feature>
<sequence length="216" mass="24646">MSIVIHPSAVYVIDRGFGPMLNLFGFVLIFSLINVFPLHTPLRSAQLTVHCILIYFVARFLFHLVDVMILHVILINICNMAYMCMSHHAFSVAYVNISPKMRISAVNTSRMITSMLMFITVSFSIEINGTLTQYSRLHTVLSWCIYIWTGLPATNGKWLLIFSLNWGMFLIMERIKITDSTLRMATSINEIFCVIGNICLANYVISKSVQEHARNQ</sequence>
<evidence type="ECO:0000313" key="3">
    <source>
        <dbReference type="Proteomes" id="UP000000863"/>
    </source>
</evidence>